<keyword evidence="5 7" id="KW-0472">Membrane</keyword>
<name>A0ABS1VJX0_9ACTN</name>
<feature type="transmembrane region" description="Helical" evidence="7">
    <location>
        <begin position="239"/>
        <end position="266"/>
    </location>
</feature>
<dbReference type="Pfam" id="PF02687">
    <property type="entry name" value="FtsX"/>
    <property type="match status" value="2"/>
</dbReference>
<evidence type="ECO:0000256" key="6">
    <source>
        <dbReference type="ARBA" id="ARBA00038076"/>
    </source>
</evidence>
<protein>
    <recommendedName>
        <fullName evidence="8">ABC3 transporter permease C-terminal domain-containing protein</fullName>
    </recommendedName>
</protein>
<feature type="transmembrane region" description="Helical" evidence="7">
    <location>
        <begin position="332"/>
        <end position="350"/>
    </location>
</feature>
<keyword evidence="4 7" id="KW-1133">Transmembrane helix</keyword>
<proteinExistence type="inferred from homology"/>
<keyword evidence="2" id="KW-1003">Cell membrane</keyword>
<keyword evidence="10" id="KW-1185">Reference proteome</keyword>
<evidence type="ECO:0000313" key="10">
    <source>
        <dbReference type="Proteomes" id="UP000598996"/>
    </source>
</evidence>
<sequence>MRRVVAELALGIRLAFPSGRHGWLRTAMASAGVAIGAAALLLGASVPVMLDARQDRMLQRDDSVGLHEVPPGQTLIVASVDSQWGSNAVRGRLIWPESPAAPLPPGVPAIPGDQQMYASPALQAALAGPDGDTLRRQMPYEVVGTIAPAGLSGPHEFAYYAGYKRAEALVGVNSWRVDRFGYSLDDGEPRQGTYVVVATMLATLLLPIAIFIGAALRFGADTRDRRLAAIRLVGADSRAVLRIALGESLVPAGLGLAAGTVLYLLVRSRSADLRLFDVSVFPADISPVPVLALLVVAIVLALSAGLTLLGFRGVAVEPLGVFRRSTTWNGRLWWRLLPLAASLWLLRPVLTGASNPDEERAGIGVVLAVLALIPLVPYLVPLAARVLPSGSAAWQLASQQLRQNPAASTRAVTGIVVAVTGAIALHATFGAASARREVPDNPADPAYILQAPGPQTDAAMRARTARFESVDGIRAGTVAKYGLYGSPTSYASGHLVIGDCESLRQVATFDRCAAGDAFVVGDPGRSITLDAGKLDPAPGRKLPIPSGARPARLVGTDAQNVTFGLLLTSTPAAVAGVRPWFVETRMFASEDAPATAAGQLRGVAAEIDPLAMFTAIVPEYDKYASLRVALNLGSAVILLMMGVGLLLDVASRLHDRRRLLGVLAAVGARRSTVIWSVLLQAFVPLLAGLALAIGAGIGLGAVLMRLSQVPVTFDAAAVLAPVAVGSALVLATTVGVLLPAARRVTSTEQLRYE</sequence>
<dbReference type="InterPro" id="IPR003838">
    <property type="entry name" value="ABC3_permease_C"/>
</dbReference>
<feature type="transmembrane region" description="Helical" evidence="7">
    <location>
        <begin position="287"/>
        <end position="312"/>
    </location>
</feature>
<evidence type="ECO:0000256" key="1">
    <source>
        <dbReference type="ARBA" id="ARBA00004651"/>
    </source>
</evidence>
<organism evidence="9 10">
    <name type="scientific">Paractinoplanes lichenicola</name>
    <dbReference type="NCBI Taxonomy" id="2802976"/>
    <lineage>
        <taxon>Bacteria</taxon>
        <taxon>Bacillati</taxon>
        <taxon>Actinomycetota</taxon>
        <taxon>Actinomycetes</taxon>
        <taxon>Micromonosporales</taxon>
        <taxon>Micromonosporaceae</taxon>
        <taxon>Paractinoplanes</taxon>
    </lineage>
</organism>
<feature type="domain" description="ABC3 transporter permease C-terminal" evidence="8">
    <location>
        <begin position="200"/>
        <end position="307"/>
    </location>
</feature>
<gene>
    <name evidence="9" type="ORF">JKJ07_11460</name>
</gene>
<dbReference type="PANTHER" id="PTHR30572">
    <property type="entry name" value="MEMBRANE COMPONENT OF TRANSPORTER-RELATED"/>
    <property type="match status" value="1"/>
</dbReference>
<feature type="transmembrane region" description="Helical" evidence="7">
    <location>
        <begin position="194"/>
        <end position="219"/>
    </location>
</feature>
<dbReference type="InterPro" id="IPR050250">
    <property type="entry name" value="Macrolide_Exporter_MacB"/>
</dbReference>
<evidence type="ECO:0000256" key="5">
    <source>
        <dbReference type="ARBA" id="ARBA00023136"/>
    </source>
</evidence>
<comment type="caution">
    <text evidence="9">The sequence shown here is derived from an EMBL/GenBank/DDBJ whole genome shotgun (WGS) entry which is preliminary data.</text>
</comment>
<feature type="transmembrane region" description="Helical" evidence="7">
    <location>
        <begin position="27"/>
        <end position="50"/>
    </location>
</feature>
<evidence type="ECO:0000256" key="3">
    <source>
        <dbReference type="ARBA" id="ARBA00022692"/>
    </source>
</evidence>
<evidence type="ECO:0000256" key="7">
    <source>
        <dbReference type="SAM" id="Phobius"/>
    </source>
</evidence>
<evidence type="ECO:0000256" key="2">
    <source>
        <dbReference type="ARBA" id="ARBA00022475"/>
    </source>
</evidence>
<dbReference type="RefSeq" id="WP_202991434.1">
    <property type="nucleotide sequence ID" value="NZ_JAENHO010000003.1"/>
</dbReference>
<evidence type="ECO:0000259" key="8">
    <source>
        <dbReference type="Pfam" id="PF02687"/>
    </source>
</evidence>
<feature type="transmembrane region" description="Helical" evidence="7">
    <location>
        <begin position="628"/>
        <end position="647"/>
    </location>
</feature>
<feature type="domain" description="ABC3 transporter permease C-terminal" evidence="8">
    <location>
        <begin position="633"/>
        <end position="747"/>
    </location>
</feature>
<comment type="similarity">
    <text evidence="6">Belongs to the ABC-4 integral membrane protein family.</text>
</comment>
<accession>A0ABS1VJX0</accession>
<comment type="subcellular location">
    <subcellularLocation>
        <location evidence="1">Cell membrane</location>
        <topology evidence="1">Multi-pass membrane protein</topology>
    </subcellularLocation>
</comment>
<evidence type="ECO:0000256" key="4">
    <source>
        <dbReference type="ARBA" id="ARBA00022989"/>
    </source>
</evidence>
<keyword evidence="3 7" id="KW-0812">Transmembrane</keyword>
<feature type="transmembrane region" description="Helical" evidence="7">
    <location>
        <begin position="362"/>
        <end position="380"/>
    </location>
</feature>
<feature type="transmembrane region" description="Helical" evidence="7">
    <location>
        <begin position="685"/>
        <end position="706"/>
    </location>
</feature>
<evidence type="ECO:0000313" key="9">
    <source>
        <dbReference type="EMBL" id="MBL7254930.1"/>
    </source>
</evidence>
<dbReference type="EMBL" id="JAENHO010000003">
    <property type="protein sequence ID" value="MBL7254930.1"/>
    <property type="molecule type" value="Genomic_DNA"/>
</dbReference>
<dbReference type="Proteomes" id="UP000598996">
    <property type="component" value="Unassembled WGS sequence"/>
</dbReference>
<dbReference type="PANTHER" id="PTHR30572:SF4">
    <property type="entry name" value="ABC TRANSPORTER PERMEASE YTRF"/>
    <property type="match status" value="1"/>
</dbReference>
<reference evidence="9 10" key="1">
    <citation type="submission" date="2021-01" db="EMBL/GenBank/DDBJ databases">
        <title>Actinoplanes sp. nov. LDG1-01 isolated from lichen.</title>
        <authorList>
            <person name="Saeng-In P."/>
            <person name="Phongsopitanun W."/>
            <person name="Kanchanasin P."/>
            <person name="Yuki M."/>
            <person name="Kudo T."/>
            <person name="Ohkuma M."/>
            <person name="Tanasupawat S."/>
        </authorList>
    </citation>
    <scope>NUCLEOTIDE SEQUENCE [LARGE SCALE GENOMIC DNA]</scope>
    <source>
        <strain evidence="9 10">LDG1-01</strain>
    </source>
</reference>
<feature type="transmembrane region" description="Helical" evidence="7">
    <location>
        <begin position="718"/>
        <end position="741"/>
    </location>
</feature>